<gene>
    <name evidence="1" type="ORF">LCGC14_2600720</name>
</gene>
<reference evidence="1" key="1">
    <citation type="journal article" date="2015" name="Nature">
        <title>Complex archaea that bridge the gap between prokaryotes and eukaryotes.</title>
        <authorList>
            <person name="Spang A."/>
            <person name="Saw J.H."/>
            <person name="Jorgensen S.L."/>
            <person name="Zaremba-Niedzwiedzka K."/>
            <person name="Martijn J."/>
            <person name="Lind A.E."/>
            <person name="van Eijk R."/>
            <person name="Schleper C."/>
            <person name="Guy L."/>
            <person name="Ettema T.J."/>
        </authorList>
    </citation>
    <scope>NUCLEOTIDE SEQUENCE</scope>
</reference>
<dbReference type="SUPFAM" id="SSF49899">
    <property type="entry name" value="Concanavalin A-like lectins/glucanases"/>
    <property type="match status" value="1"/>
</dbReference>
<evidence type="ECO:0000313" key="1">
    <source>
        <dbReference type="EMBL" id="KKL05970.1"/>
    </source>
</evidence>
<proteinExistence type="predicted"/>
<evidence type="ECO:0008006" key="2">
    <source>
        <dbReference type="Google" id="ProtNLM"/>
    </source>
</evidence>
<dbReference type="Gene3D" id="2.60.120.200">
    <property type="match status" value="1"/>
</dbReference>
<protein>
    <recommendedName>
        <fullName evidence="2">LamG-like jellyroll fold domain-containing protein</fullName>
    </recommendedName>
</protein>
<comment type="caution">
    <text evidence="1">The sequence shown here is derived from an EMBL/GenBank/DDBJ whole genome shotgun (WGS) entry which is preliminary data.</text>
</comment>
<sequence length="279" mass="30296">MRKLLFSLILALPLGATYFFDGTNDRISYATATDFVITGDISFYMILKLDSSVRTNDLIVSAEAGAGETENDNSMFWLDIVGASDSWDLRYIHEYSAGTNEMNTFLTNITNDTFSAIGVVRDITANTVKLWKDGSLVDTFNYTNDPTIGATTTIPLFFGERLGGSFDGDYFGAEPALWDAAIPDDIMVMLTKSKLCPNFYRKDGVFHSHMIRNAEDIWKGHSPTITGAAVDTHAAVIFPTQPISGFAAAGAPPARDLMLISIAMKYAPLPLLAGGMGLA</sequence>
<dbReference type="EMBL" id="LAZR01043904">
    <property type="protein sequence ID" value="KKL05970.1"/>
    <property type="molecule type" value="Genomic_DNA"/>
</dbReference>
<dbReference type="AlphaFoldDB" id="A0A0F9A923"/>
<accession>A0A0F9A923</accession>
<dbReference type="InterPro" id="IPR013320">
    <property type="entry name" value="ConA-like_dom_sf"/>
</dbReference>
<feature type="non-terminal residue" evidence="1">
    <location>
        <position position="279"/>
    </location>
</feature>
<name>A0A0F9A923_9ZZZZ</name>
<organism evidence="1">
    <name type="scientific">marine sediment metagenome</name>
    <dbReference type="NCBI Taxonomy" id="412755"/>
    <lineage>
        <taxon>unclassified sequences</taxon>
        <taxon>metagenomes</taxon>
        <taxon>ecological metagenomes</taxon>
    </lineage>
</organism>